<dbReference type="GO" id="GO:0030170">
    <property type="term" value="F:pyridoxal phosphate binding"/>
    <property type="evidence" value="ECO:0007669"/>
    <property type="project" value="InterPro"/>
</dbReference>
<evidence type="ECO:0000256" key="4">
    <source>
        <dbReference type="ARBA" id="ARBA00022898"/>
    </source>
</evidence>
<protein>
    <submittedName>
        <fullName evidence="7">Kynurenine/alpha-aminoadipate aminotransferase, mitochondrial</fullName>
    </submittedName>
</protein>
<comment type="cofactor">
    <cofactor evidence="1">
        <name>pyridoxal 5'-phosphate</name>
        <dbReference type="ChEBI" id="CHEBI:597326"/>
    </cofactor>
</comment>
<dbReference type="SUPFAM" id="SSF53383">
    <property type="entry name" value="PLP-dependent transferases"/>
    <property type="match status" value="1"/>
</dbReference>
<evidence type="ECO:0000256" key="3">
    <source>
        <dbReference type="ARBA" id="ARBA00022679"/>
    </source>
</evidence>
<keyword evidence="4" id="KW-0663">Pyridoxal phosphate</keyword>
<name>A0A2R2MSI9_LINAN</name>
<evidence type="ECO:0000259" key="5">
    <source>
        <dbReference type="Pfam" id="PF00155"/>
    </source>
</evidence>
<reference evidence="7" key="1">
    <citation type="submission" date="2025-08" db="UniProtKB">
        <authorList>
            <consortium name="RefSeq"/>
        </authorList>
    </citation>
    <scope>IDENTIFICATION</scope>
    <source>
        <tissue evidence="7">Gonads</tissue>
    </source>
</reference>
<evidence type="ECO:0000256" key="1">
    <source>
        <dbReference type="ARBA" id="ARBA00001933"/>
    </source>
</evidence>
<dbReference type="InterPro" id="IPR015421">
    <property type="entry name" value="PyrdxlP-dep_Trfase_major"/>
</dbReference>
<dbReference type="Pfam" id="PF00155">
    <property type="entry name" value="Aminotran_1_2"/>
    <property type="match status" value="1"/>
</dbReference>
<dbReference type="GeneID" id="106160078"/>
<dbReference type="InterPro" id="IPR050859">
    <property type="entry name" value="Class-I_PLP-dep_aminotransf"/>
</dbReference>
<dbReference type="GO" id="GO:1901605">
    <property type="term" value="P:alpha-amino acid metabolic process"/>
    <property type="evidence" value="ECO:0007669"/>
    <property type="project" value="TreeGrafter"/>
</dbReference>
<evidence type="ECO:0000313" key="6">
    <source>
        <dbReference type="Proteomes" id="UP000085678"/>
    </source>
</evidence>
<dbReference type="InterPro" id="IPR015424">
    <property type="entry name" value="PyrdxlP-dep_Trfase"/>
</dbReference>
<dbReference type="STRING" id="7574.A0A2R2MSI9"/>
<dbReference type="Proteomes" id="UP000085678">
    <property type="component" value="Unplaced"/>
</dbReference>
<dbReference type="AlphaFoldDB" id="A0A2R2MSI9"/>
<keyword evidence="2 7" id="KW-0032">Aminotransferase</keyword>
<dbReference type="OrthoDB" id="7042322at2759"/>
<dbReference type="InParanoid" id="A0A2R2MSI9"/>
<keyword evidence="6" id="KW-1185">Reference proteome</keyword>
<dbReference type="KEGG" id="lak:106160078"/>
<feature type="domain" description="Aminotransferase class I/classII large" evidence="5">
    <location>
        <begin position="65"/>
        <end position="357"/>
    </location>
</feature>
<dbReference type="RefSeq" id="XP_023933214.1">
    <property type="nucleotide sequence ID" value="XM_024077446.1"/>
</dbReference>
<evidence type="ECO:0000256" key="2">
    <source>
        <dbReference type="ARBA" id="ARBA00022576"/>
    </source>
</evidence>
<organism evidence="6 7">
    <name type="scientific">Lingula anatina</name>
    <name type="common">Brachiopod</name>
    <name type="synonym">Lingula unguis</name>
    <dbReference type="NCBI Taxonomy" id="7574"/>
    <lineage>
        <taxon>Eukaryota</taxon>
        <taxon>Metazoa</taxon>
        <taxon>Spiralia</taxon>
        <taxon>Lophotrochozoa</taxon>
        <taxon>Brachiopoda</taxon>
        <taxon>Linguliformea</taxon>
        <taxon>Lingulata</taxon>
        <taxon>Lingulida</taxon>
        <taxon>Linguloidea</taxon>
        <taxon>Lingulidae</taxon>
        <taxon>Lingula</taxon>
    </lineage>
</organism>
<accession>A0A2R2MSI9</accession>
<sequence>MDYRRFLNGIGVRRQKGPYLRGLLEKVQDNPDMLSLAGGLPNPSLFPILSGTFKLKDGEEVYLDENTMTEVQQYSSSQGYPPFRQWCERFIKSYHDPPCWENADESKTKIMVTSGAAEAYTKVLEMCVKEGDKVLVEIPTFSSAIDNLLTLGAEPLGVQGGDHGMIPGELRNIMSKWRPEDADNPHSDVPKLMYVIPSSSNPSGATLPLERKREIYEIAREYNLLIIEDDPYYFLQFGGRLEPSFLSIDADGRVLRADSFSKCMTAGLRLGILSGPALLVSKVQSHVGFSQEHSNNLAQAVLHKIFEAWGEQGTKKRWREISAFYERQKNAMMSSSKKWLTGLAEFVEPQGGMYLWIR</sequence>
<dbReference type="CDD" id="cd00609">
    <property type="entry name" value="AAT_like"/>
    <property type="match status" value="1"/>
</dbReference>
<dbReference type="InterPro" id="IPR004839">
    <property type="entry name" value="Aminotransferase_I/II_large"/>
</dbReference>
<evidence type="ECO:0000313" key="7">
    <source>
        <dbReference type="RefSeq" id="XP_023933214.1"/>
    </source>
</evidence>
<dbReference type="PANTHER" id="PTHR42790:SF19">
    <property type="entry name" value="KYNURENINE_ALPHA-AMINOADIPATE AMINOTRANSFERASE, MITOCHONDRIAL"/>
    <property type="match status" value="1"/>
</dbReference>
<proteinExistence type="predicted"/>
<dbReference type="Gene3D" id="3.40.640.10">
    <property type="entry name" value="Type I PLP-dependent aspartate aminotransferase-like (Major domain)"/>
    <property type="match status" value="1"/>
</dbReference>
<dbReference type="GO" id="GO:0016212">
    <property type="term" value="F:kynurenine-oxoglutarate transaminase activity"/>
    <property type="evidence" value="ECO:0007669"/>
    <property type="project" value="TreeGrafter"/>
</dbReference>
<keyword evidence="3" id="KW-0808">Transferase</keyword>
<dbReference type="PANTHER" id="PTHR42790">
    <property type="entry name" value="AMINOTRANSFERASE"/>
    <property type="match status" value="1"/>
</dbReference>
<gene>
    <name evidence="7" type="primary">LOC106160078</name>
</gene>